<dbReference type="GeneID" id="54586266"/>
<gene>
    <name evidence="2" type="ORF">BU26DRAFT_561608</name>
</gene>
<protein>
    <recommendedName>
        <fullName evidence="4">Carbohydrate-binding module family 18 protein</fullName>
    </recommendedName>
</protein>
<evidence type="ECO:0000256" key="1">
    <source>
        <dbReference type="SAM" id="SignalP"/>
    </source>
</evidence>
<reference evidence="2" key="1">
    <citation type="journal article" date="2020" name="Stud. Mycol.">
        <title>101 Dothideomycetes genomes: a test case for predicting lifestyles and emergence of pathogens.</title>
        <authorList>
            <person name="Haridas S."/>
            <person name="Albert R."/>
            <person name="Binder M."/>
            <person name="Bloem J."/>
            <person name="Labutti K."/>
            <person name="Salamov A."/>
            <person name="Andreopoulos B."/>
            <person name="Baker S."/>
            <person name="Barry K."/>
            <person name="Bills G."/>
            <person name="Bluhm B."/>
            <person name="Cannon C."/>
            <person name="Castanera R."/>
            <person name="Culley D."/>
            <person name="Daum C."/>
            <person name="Ezra D."/>
            <person name="Gonzalez J."/>
            <person name="Henrissat B."/>
            <person name="Kuo A."/>
            <person name="Liang C."/>
            <person name="Lipzen A."/>
            <person name="Lutzoni F."/>
            <person name="Magnuson J."/>
            <person name="Mondo S."/>
            <person name="Nolan M."/>
            <person name="Ohm R."/>
            <person name="Pangilinan J."/>
            <person name="Park H.-J."/>
            <person name="Ramirez L."/>
            <person name="Alfaro M."/>
            <person name="Sun H."/>
            <person name="Tritt A."/>
            <person name="Yoshinaga Y."/>
            <person name="Zwiers L.-H."/>
            <person name="Turgeon B."/>
            <person name="Goodwin S."/>
            <person name="Spatafora J."/>
            <person name="Crous P."/>
            <person name="Grigoriev I."/>
        </authorList>
    </citation>
    <scope>NUCLEOTIDE SEQUENCE</scope>
    <source>
        <strain evidence="2">CBS 122368</strain>
    </source>
</reference>
<keyword evidence="1" id="KW-0732">Signal</keyword>
<name>A0A6A6IQL2_9PLEO</name>
<sequence length="131" mass="13681">MKFPSSIILALLPLVLANPIAEAPASADGPAAIPFGQVDGLMRRESCSVTGKGGLNGSGTCKNTNYWDCNYVSVPGFCPGPSDYQCCRNIACSGKYSGWTCRNTYKGCGSGSKFVTGYCPGDETIKCCVPS</sequence>
<feature type="chain" id="PRO_5025679994" description="Carbohydrate-binding module family 18 protein" evidence="1">
    <location>
        <begin position="18"/>
        <end position="131"/>
    </location>
</feature>
<organism evidence="2 3">
    <name type="scientific">Trematosphaeria pertusa</name>
    <dbReference type="NCBI Taxonomy" id="390896"/>
    <lineage>
        <taxon>Eukaryota</taxon>
        <taxon>Fungi</taxon>
        <taxon>Dikarya</taxon>
        <taxon>Ascomycota</taxon>
        <taxon>Pezizomycotina</taxon>
        <taxon>Dothideomycetes</taxon>
        <taxon>Pleosporomycetidae</taxon>
        <taxon>Pleosporales</taxon>
        <taxon>Massarineae</taxon>
        <taxon>Trematosphaeriaceae</taxon>
        <taxon>Trematosphaeria</taxon>
    </lineage>
</organism>
<dbReference type="OrthoDB" id="2251794at2759"/>
<dbReference type="EMBL" id="ML987192">
    <property type="protein sequence ID" value="KAF2251803.1"/>
    <property type="molecule type" value="Genomic_DNA"/>
</dbReference>
<feature type="signal peptide" evidence="1">
    <location>
        <begin position="1"/>
        <end position="17"/>
    </location>
</feature>
<proteinExistence type="predicted"/>
<dbReference type="AlphaFoldDB" id="A0A6A6IQL2"/>
<dbReference type="Proteomes" id="UP000800094">
    <property type="component" value="Unassembled WGS sequence"/>
</dbReference>
<evidence type="ECO:0000313" key="2">
    <source>
        <dbReference type="EMBL" id="KAF2251803.1"/>
    </source>
</evidence>
<evidence type="ECO:0008006" key="4">
    <source>
        <dbReference type="Google" id="ProtNLM"/>
    </source>
</evidence>
<accession>A0A6A6IQL2</accession>
<dbReference type="RefSeq" id="XP_033686807.1">
    <property type="nucleotide sequence ID" value="XM_033832936.1"/>
</dbReference>
<evidence type="ECO:0000313" key="3">
    <source>
        <dbReference type="Proteomes" id="UP000800094"/>
    </source>
</evidence>
<keyword evidence="3" id="KW-1185">Reference proteome</keyword>